<organism evidence="1">
    <name type="scientific">marine sediment metagenome</name>
    <dbReference type="NCBI Taxonomy" id="412755"/>
    <lineage>
        <taxon>unclassified sequences</taxon>
        <taxon>metagenomes</taxon>
        <taxon>ecological metagenomes</taxon>
    </lineage>
</organism>
<proteinExistence type="predicted"/>
<accession>A0A0F8ZGQ5</accession>
<gene>
    <name evidence="1" type="ORF">LCGC14_2697250</name>
</gene>
<evidence type="ECO:0000313" key="1">
    <source>
        <dbReference type="EMBL" id="KKK92997.1"/>
    </source>
</evidence>
<comment type="caution">
    <text evidence="1">The sequence shown here is derived from an EMBL/GenBank/DDBJ whole genome shotgun (WGS) entry which is preliminary data.</text>
</comment>
<protein>
    <submittedName>
        <fullName evidence="1">Uncharacterized protein</fullName>
    </submittedName>
</protein>
<sequence>MVQASKPGTDSSTGRMVLGVQCACRVIQWKDGDHSIEPCPLHAHADELLKALKAAGELWGYLPFDSGADIQEVAQRVAKLQRTAIEEAKS</sequence>
<dbReference type="AlphaFoldDB" id="A0A0F8ZGQ5"/>
<name>A0A0F8ZGQ5_9ZZZZ</name>
<reference evidence="1" key="1">
    <citation type="journal article" date="2015" name="Nature">
        <title>Complex archaea that bridge the gap between prokaryotes and eukaryotes.</title>
        <authorList>
            <person name="Spang A."/>
            <person name="Saw J.H."/>
            <person name="Jorgensen S.L."/>
            <person name="Zaremba-Niedzwiedzka K."/>
            <person name="Martijn J."/>
            <person name="Lind A.E."/>
            <person name="van Eijk R."/>
            <person name="Schleper C."/>
            <person name="Guy L."/>
            <person name="Ettema T.J."/>
        </authorList>
    </citation>
    <scope>NUCLEOTIDE SEQUENCE</scope>
</reference>
<dbReference type="EMBL" id="LAZR01047962">
    <property type="protein sequence ID" value="KKK92997.1"/>
    <property type="molecule type" value="Genomic_DNA"/>
</dbReference>